<dbReference type="KEGG" id="dgr:6563691"/>
<accession>B4JI39</accession>
<dbReference type="GO" id="GO:0097352">
    <property type="term" value="P:autophagosome maturation"/>
    <property type="evidence" value="ECO:0007669"/>
    <property type="project" value="EnsemblMetazoa"/>
</dbReference>
<dbReference type="Pfam" id="PF10366">
    <property type="entry name" value="Vps39_1"/>
    <property type="match status" value="1"/>
</dbReference>
<dbReference type="InterPro" id="IPR019453">
    <property type="entry name" value="VPS39/TGFA1_Znf"/>
</dbReference>
<dbReference type="GO" id="GO:0033292">
    <property type="term" value="P:T-tubule organization"/>
    <property type="evidence" value="ECO:0007669"/>
    <property type="project" value="EnsemblMetazoa"/>
</dbReference>
<dbReference type="Pfam" id="PF00780">
    <property type="entry name" value="CNH"/>
    <property type="match status" value="1"/>
</dbReference>
<dbReference type="Proteomes" id="UP000001070">
    <property type="component" value="Unassembled WGS sequence"/>
</dbReference>
<keyword evidence="4" id="KW-0458">Lysosome</keyword>
<dbReference type="PROSITE" id="PS50219">
    <property type="entry name" value="CNH"/>
    <property type="match status" value="1"/>
</dbReference>
<keyword evidence="9" id="KW-1185">Reference proteome</keyword>
<dbReference type="OrthoDB" id="5325112at2759"/>
<evidence type="ECO:0000313" key="9">
    <source>
        <dbReference type="Proteomes" id="UP000001070"/>
    </source>
</evidence>
<dbReference type="FunCoup" id="B4JI39">
    <property type="interactions" value="2369"/>
</dbReference>
<dbReference type="PROSITE" id="PS50236">
    <property type="entry name" value="CHCR"/>
    <property type="match status" value="1"/>
</dbReference>
<feature type="repeat" description="CHCR" evidence="6">
    <location>
        <begin position="564"/>
        <end position="732"/>
    </location>
</feature>
<dbReference type="STRING" id="7222.B4JI39"/>
<gene>
    <name evidence="8" type="primary">Dgri\GH19027</name>
    <name evidence="8" type="ORF">Dgri_GH19027</name>
</gene>
<dbReference type="PANTHER" id="PTHR12894">
    <property type="entry name" value="CNH DOMAIN CONTAINING"/>
    <property type="match status" value="1"/>
</dbReference>
<feature type="domain" description="CNH" evidence="7">
    <location>
        <begin position="14"/>
        <end position="302"/>
    </location>
</feature>
<comment type="subcellular location">
    <subcellularLocation>
        <location evidence="1">Endomembrane system</location>
        <topology evidence="1">Peripheral membrane protein</topology>
    </subcellularLocation>
    <subcellularLocation>
        <location evidence="2">Lysosome</location>
    </subcellularLocation>
</comment>
<evidence type="ECO:0000313" key="8">
    <source>
        <dbReference type="EMBL" id="EDV92920.1"/>
    </source>
</evidence>
<dbReference type="EMBL" id="CH916369">
    <property type="protein sequence ID" value="EDV92920.1"/>
    <property type="molecule type" value="Genomic_DNA"/>
</dbReference>
<keyword evidence="3" id="KW-0472">Membrane</keyword>
<dbReference type="AlphaFoldDB" id="B4JI39"/>
<dbReference type="InterPro" id="IPR000547">
    <property type="entry name" value="Clathrin_H-chain/VPS_repeat"/>
</dbReference>
<protein>
    <submittedName>
        <fullName evidence="8">GH19027</fullName>
    </submittedName>
</protein>
<sequence length="866" mass="99181">MHKAYNVQSILKQGVQIEAIAAYGNHVILGTRSGQLIMYSVDSQTDVDMRMFNKNFSKKPIAQMEVVSEENLLFVLTDNMIHVCDISRIENNFEFMHSSAETKGCTLFTMDVDTPKSTTGEVATFIRIACAIRRRLVFFFWKTDKLVSLKLCIDLLDVPRAMCWVNQLVCVGYKDEYVLYDISANTPKMHKLILTSSTINQEPNICLIRNSMLGISKDSYLVLIDLSQYKSKDGNTEGGMNNKSPLTPWPSPLLGLVWDEPFAVGRMKNTIEVRSLIGKDTLVQSLPELKNTRFLVRSEKGTIFAAASSELWCMRLVDIRTQREELLQHRKFQLAIELTDISDEEIEDKAQIVRQIHMLYATELFTNKEFSAAMKEFERAAIDPLNVIQLFPSLLPDPKSSLDAAVPMSSVPVLKDHDLENAYLALIEFLVQARQRERAKLPDNKTNDKSLLAIIDTTLLKCYLQTNDALIAPLLRLNQCHLEESEKMLKRHNKLNELIILYGGKGKHKKALTLLKEQANIEGSVLQGRKRTISYLQDLSVENLPLIFEFADWVLTQNPDEGLKIFTDELIAVEALPRAKVLDFLVSKHKALVIPYLEHIIDVWGDTNTLRHNALLKQYSEQVQRLLEQQKDGNETPKMQEMRAKMYKMLEESKYYSPDRVLDDFPSTLLLEERALILGRLKKHANVLALYIQVMGDVEKAKAYAEASYEDDKEVFNILLQTILRPVQQPLFEGITMHPDFLRPNKEVALELLNTYTVKIEPSTILEYLPDDVLMSELKNYLETVVRTQLAERHQRQVMRGLLQAEAARLQGAIGHEKKKSFEMNELTMCPVCKKRFANETAFVRYPNGRVVHLSCYDRAMKKPQQ</sequence>
<evidence type="ECO:0000256" key="2">
    <source>
        <dbReference type="ARBA" id="ARBA00004371"/>
    </source>
</evidence>
<dbReference type="InterPro" id="IPR036322">
    <property type="entry name" value="WD40_repeat_dom_sf"/>
</dbReference>
<dbReference type="HOGENOM" id="CLU_004190_1_1_1"/>
<dbReference type="GO" id="GO:0031267">
    <property type="term" value="F:small GTPase binding"/>
    <property type="evidence" value="ECO:0007669"/>
    <property type="project" value="EnsemblMetazoa"/>
</dbReference>
<dbReference type="InterPro" id="IPR019452">
    <property type="entry name" value="VPS39/TGF_beta_rcpt-assoc_1"/>
</dbReference>
<comment type="similarity">
    <text evidence="5">Belongs to the VAM6/VPS39 family.</text>
</comment>
<dbReference type="InParanoid" id="B4JI39"/>
<dbReference type="OMA" id="EEYCNQV"/>
<evidence type="ECO:0000256" key="1">
    <source>
        <dbReference type="ARBA" id="ARBA00004184"/>
    </source>
</evidence>
<dbReference type="SUPFAM" id="SSF50978">
    <property type="entry name" value="WD40 repeat-like"/>
    <property type="match status" value="1"/>
</dbReference>
<evidence type="ECO:0000256" key="4">
    <source>
        <dbReference type="ARBA" id="ARBA00023228"/>
    </source>
</evidence>
<dbReference type="GO" id="GO:0034058">
    <property type="term" value="P:endosomal vesicle fusion"/>
    <property type="evidence" value="ECO:0007669"/>
    <property type="project" value="EnsemblMetazoa"/>
</dbReference>
<dbReference type="InterPro" id="IPR001180">
    <property type="entry name" value="CNH_dom"/>
</dbReference>
<name>B4JI39_DROGR</name>
<dbReference type="GO" id="GO:0009267">
    <property type="term" value="P:cellular response to starvation"/>
    <property type="evidence" value="ECO:0007669"/>
    <property type="project" value="EnsemblMetazoa"/>
</dbReference>
<evidence type="ECO:0000256" key="5">
    <source>
        <dbReference type="ARBA" id="ARBA00038201"/>
    </source>
</evidence>
<dbReference type="eggNOG" id="KOG2063">
    <property type="taxonomic scope" value="Eukaryota"/>
</dbReference>
<dbReference type="GO" id="GO:0006886">
    <property type="term" value="P:intracellular protein transport"/>
    <property type="evidence" value="ECO:0007669"/>
    <property type="project" value="UniProtKB-UniRule"/>
</dbReference>
<proteinExistence type="inferred from homology"/>
<dbReference type="Pfam" id="PF10367">
    <property type="entry name" value="zf-Vps39_C"/>
    <property type="match status" value="1"/>
</dbReference>
<evidence type="ECO:0000256" key="6">
    <source>
        <dbReference type="PROSITE-ProRule" id="PRU01006"/>
    </source>
</evidence>
<dbReference type="GO" id="GO:0160156">
    <property type="term" value="P:secretory granule-lysosome fusion"/>
    <property type="evidence" value="ECO:0007669"/>
    <property type="project" value="EnsemblMetazoa"/>
</dbReference>
<dbReference type="PANTHER" id="PTHR12894:SF49">
    <property type="entry name" value="VAM6_VPS39-LIKE PROTEIN"/>
    <property type="match status" value="1"/>
</dbReference>
<evidence type="ECO:0000259" key="7">
    <source>
        <dbReference type="PROSITE" id="PS50219"/>
    </source>
</evidence>
<dbReference type="GO" id="GO:0012505">
    <property type="term" value="C:endomembrane system"/>
    <property type="evidence" value="ECO:0007669"/>
    <property type="project" value="UniProtKB-SubCell"/>
</dbReference>
<dbReference type="GO" id="GO:0005764">
    <property type="term" value="C:lysosome"/>
    <property type="evidence" value="ECO:0007669"/>
    <property type="project" value="UniProtKB-SubCell"/>
</dbReference>
<reference evidence="8 9" key="1">
    <citation type="journal article" date="2007" name="Nature">
        <title>Evolution of genes and genomes on the Drosophila phylogeny.</title>
        <authorList>
            <consortium name="Drosophila 12 Genomes Consortium"/>
            <person name="Clark A.G."/>
            <person name="Eisen M.B."/>
            <person name="Smith D.R."/>
            <person name="Bergman C.M."/>
            <person name="Oliver B."/>
            <person name="Markow T.A."/>
            <person name="Kaufman T.C."/>
            <person name="Kellis M."/>
            <person name="Gelbart W."/>
            <person name="Iyer V.N."/>
            <person name="Pollard D.A."/>
            <person name="Sackton T.B."/>
            <person name="Larracuente A.M."/>
            <person name="Singh N.D."/>
            <person name="Abad J.P."/>
            <person name="Abt D.N."/>
            <person name="Adryan B."/>
            <person name="Aguade M."/>
            <person name="Akashi H."/>
            <person name="Anderson W.W."/>
            <person name="Aquadro C.F."/>
            <person name="Ardell D.H."/>
            <person name="Arguello R."/>
            <person name="Artieri C.G."/>
            <person name="Barbash D.A."/>
            <person name="Barker D."/>
            <person name="Barsanti P."/>
            <person name="Batterham P."/>
            <person name="Batzoglou S."/>
            <person name="Begun D."/>
            <person name="Bhutkar A."/>
            <person name="Blanco E."/>
            <person name="Bosak S.A."/>
            <person name="Bradley R.K."/>
            <person name="Brand A.D."/>
            <person name="Brent M.R."/>
            <person name="Brooks A.N."/>
            <person name="Brown R.H."/>
            <person name="Butlin R.K."/>
            <person name="Caggese C."/>
            <person name="Calvi B.R."/>
            <person name="Bernardo de Carvalho A."/>
            <person name="Caspi A."/>
            <person name="Castrezana S."/>
            <person name="Celniker S.E."/>
            <person name="Chang J.L."/>
            <person name="Chapple C."/>
            <person name="Chatterji S."/>
            <person name="Chinwalla A."/>
            <person name="Civetta A."/>
            <person name="Clifton S.W."/>
            <person name="Comeron J.M."/>
            <person name="Costello J.C."/>
            <person name="Coyne J.A."/>
            <person name="Daub J."/>
            <person name="David R.G."/>
            <person name="Delcher A.L."/>
            <person name="Delehaunty K."/>
            <person name="Do C.B."/>
            <person name="Ebling H."/>
            <person name="Edwards K."/>
            <person name="Eickbush T."/>
            <person name="Evans J.D."/>
            <person name="Filipski A."/>
            <person name="Findeiss S."/>
            <person name="Freyhult E."/>
            <person name="Fulton L."/>
            <person name="Fulton R."/>
            <person name="Garcia A.C."/>
            <person name="Gardiner A."/>
            <person name="Garfield D.A."/>
            <person name="Garvin B.E."/>
            <person name="Gibson G."/>
            <person name="Gilbert D."/>
            <person name="Gnerre S."/>
            <person name="Godfrey J."/>
            <person name="Good R."/>
            <person name="Gotea V."/>
            <person name="Gravely B."/>
            <person name="Greenberg A.J."/>
            <person name="Griffiths-Jones S."/>
            <person name="Gross S."/>
            <person name="Guigo R."/>
            <person name="Gustafson E.A."/>
            <person name="Haerty W."/>
            <person name="Hahn M.W."/>
            <person name="Halligan D.L."/>
            <person name="Halpern A.L."/>
            <person name="Halter G.M."/>
            <person name="Han M.V."/>
            <person name="Heger A."/>
            <person name="Hillier L."/>
            <person name="Hinrichs A.S."/>
            <person name="Holmes I."/>
            <person name="Hoskins R.A."/>
            <person name="Hubisz M.J."/>
            <person name="Hultmark D."/>
            <person name="Huntley M.A."/>
            <person name="Jaffe D.B."/>
            <person name="Jagadeeshan S."/>
            <person name="Jeck W.R."/>
            <person name="Johnson J."/>
            <person name="Jones C.D."/>
            <person name="Jordan W.C."/>
            <person name="Karpen G.H."/>
            <person name="Kataoka E."/>
            <person name="Keightley P.D."/>
            <person name="Kheradpour P."/>
            <person name="Kirkness E.F."/>
            <person name="Koerich L.B."/>
            <person name="Kristiansen K."/>
            <person name="Kudrna D."/>
            <person name="Kulathinal R.J."/>
            <person name="Kumar S."/>
            <person name="Kwok R."/>
            <person name="Lander E."/>
            <person name="Langley C.H."/>
            <person name="Lapoint R."/>
            <person name="Lazzaro B.P."/>
            <person name="Lee S.J."/>
            <person name="Levesque L."/>
            <person name="Li R."/>
            <person name="Lin C.F."/>
            <person name="Lin M.F."/>
            <person name="Lindblad-Toh K."/>
            <person name="Llopart A."/>
            <person name="Long M."/>
            <person name="Low L."/>
            <person name="Lozovsky E."/>
            <person name="Lu J."/>
            <person name="Luo M."/>
            <person name="Machado C.A."/>
            <person name="Makalowski W."/>
            <person name="Marzo M."/>
            <person name="Matsuda M."/>
            <person name="Matzkin L."/>
            <person name="McAllister B."/>
            <person name="McBride C.S."/>
            <person name="McKernan B."/>
            <person name="McKernan K."/>
            <person name="Mendez-Lago M."/>
            <person name="Minx P."/>
            <person name="Mollenhauer M.U."/>
            <person name="Montooth K."/>
            <person name="Mount S.M."/>
            <person name="Mu X."/>
            <person name="Myers E."/>
            <person name="Negre B."/>
            <person name="Newfeld S."/>
            <person name="Nielsen R."/>
            <person name="Noor M.A."/>
            <person name="O'Grady P."/>
            <person name="Pachter L."/>
            <person name="Papaceit M."/>
            <person name="Parisi M.J."/>
            <person name="Parisi M."/>
            <person name="Parts L."/>
            <person name="Pedersen J.S."/>
            <person name="Pesole G."/>
            <person name="Phillippy A.M."/>
            <person name="Ponting C.P."/>
            <person name="Pop M."/>
            <person name="Porcelli D."/>
            <person name="Powell J.R."/>
            <person name="Prohaska S."/>
            <person name="Pruitt K."/>
            <person name="Puig M."/>
            <person name="Quesneville H."/>
            <person name="Ram K.R."/>
            <person name="Rand D."/>
            <person name="Rasmussen M.D."/>
            <person name="Reed L.K."/>
            <person name="Reenan R."/>
            <person name="Reily A."/>
            <person name="Remington K.A."/>
            <person name="Rieger T.T."/>
            <person name="Ritchie M.G."/>
            <person name="Robin C."/>
            <person name="Rogers Y.H."/>
            <person name="Rohde C."/>
            <person name="Rozas J."/>
            <person name="Rubenfield M.J."/>
            <person name="Ruiz A."/>
            <person name="Russo S."/>
            <person name="Salzberg S.L."/>
            <person name="Sanchez-Gracia A."/>
            <person name="Saranga D.J."/>
            <person name="Sato H."/>
            <person name="Schaeffer S.W."/>
            <person name="Schatz M.C."/>
            <person name="Schlenke T."/>
            <person name="Schwartz R."/>
            <person name="Segarra C."/>
            <person name="Singh R.S."/>
            <person name="Sirot L."/>
            <person name="Sirota M."/>
            <person name="Sisneros N.B."/>
            <person name="Smith C.D."/>
            <person name="Smith T.F."/>
            <person name="Spieth J."/>
            <person name="Stage D.E."/>
            <person name="Stark A."/>
            <person name="Stephan W."/>
            <person name="Strausberg R.L."/>
            <person name="Strempel S."/>
            <person name="Sturgill D."/>
            <person name="Sutton G."/>
            <person name="Sutton G.G."/>
            <person name="Tao W."/>
            <person name="Teichmann S."/>
            <person name="Tobari Y.N."/>
            <person name="Tomimura Y."/>
            <person name="Tsolas J.M."/>
            <person name="Valente V.L."/>
            <person name="Venter E."/>
            <person name="Venter J.C."/>
            <person name="Vicario S."/>
            <person name="Vieira F.G."/>
            <person name="Vilella A.J."/>
            <person name="Villasante A."/>
            <person name="Walenz B."/>
            <person name="Wang J."/>
            <person name="Wasserman M."/>
            <person name="Watts T."/>
            <person name="Wilson D."/>
            <person name="Wilson R.K."/>
            <person name="Wing R.A."/>
            <person name="Wolfner M.F."/>
            <person name="Wong A."/>
            <person name="Wong G.K."/>
            <person name="Wu C.I."/>
            <person name="Wu G."/>
            <person name="Yamamoto D."/>
            <person name="Yang H.P."/>
            <person name="Yang S.P."/>
            <person name="Yorke J.A."/>
            <person name="Yoshida K."/>
            <person name="Zdobnov E."/>
            <person name="Zhang P."/>
            <person name="Zhang Y."/>
            <person name="Zimin A.V."/>
            <person name="Baldwin J."/>
            <person name="Abdouelleil A."/>
            <person name="Abdulkadir J."/>
            <person name="Abebe A."/>
            <person name="Abera B."/>
            <person name="Abreu J."/>
            <person name="Acer S.C."/>
            <person name="Aftuck L."/>
            <person name="Alexander A."/>
            <person name="An P."/>
            <person name="Anderson E."/>
            <person name="Anderson S."/>
            <person name="Arachi H."/>
            <person name="Azer M."/>
            <person name="Bachantsang P."/>
            <person name="Barry A."/>
            <person name="Bayul T."/>
            <person name="Berlin A."/>
            <person name="Bessette D."/>
            <person name="Bloom T."/>
            <person name="Blye J."/>
            <person name="Boguslavskiy L."/>
            <person name="Bonnet C."/>
            <person name="Boukhgalter B."/>
            <person name="Bourzgui I."/>
            <person name="Brown A."/>
            <person name="Cahill P."/>
            <person name="Channer S."/>
            <person name="Cheshatsang Y."/>
            <person name="Chuda L."/>
            <person name="Citroen M."/>
            <person name="Collymore A."/>
            <person name="Cooke P."/>
            <person name="Costello M."/>
            <person name="D'Aco K."/>
            <person name="Daza R."/>
            <person name="De Haan G."/>
            <person name="DeGray S."/>
            <person name="DeMaso C."/>
            <person name="Dhargay N."/>
            <person name="Dooley K."/>
            <person name="Dooley E."/>
            <person name="Doricent M."/>
            <person name="Dorje P."/>
            <person name="Dorjee K."/>
            <person name="Dupes A."/>
            <person name="Elong R."/>
            <person name="Falk J."/>
            <person name="Farina A."/>
            <person name="Faro S."/>
            <person name="Ferguson D."/>
            <person name="Fisher S."/>
            <person name="Foley C.D."/>
            <person name="Franke A."/>
            <person name="Friedrich D."/>
            <person name="Gadbois L."/>
            <person name="Gearin G."/>
            <person name="Gearin C.R."/>
            <person name="Giannoukos G."/>
            <person name="Goode T."/>
            <person name="Graham J."/>
            <person name="Grandbois E."/>
            <person name="Grewal S."/>
            <person name="Gyaltsen K."/>
            <person name="Hafez N."/>
            <person name="Hagos B."/>
            <person name="Hall J."/>
            <person name="Henson C."/>
            <person name="Hollinger A."/>
            <person name="Honan T."/>
            <person name="Huard M.D."/>
            <person name="Hughes L."/>
            <person name="Hurhula B."/>
            <person name="Husby M.E."/>
            <person name="Kamat A."/>
            <person name="Kanga B."/>
            <person name="Kashin S."/>
            <person name="Khazanovich D."/>
            <person name="Kisner P."/>
            <person name="Lance K."/>
            <person name="Lara M."/>
            <person name="Lee W."/>
            <person name="Lennon N."/>
            <person name="Letendre F."/>
            <person name="LeVine R."/>
            <person name="Lipovsky A."/>
            <person name="Liu X."/>
            <person name="Liu J."/>
            <person name="Liu S."/>
            <person name="Lokyitsang T."/>
            <person name="Lokyitsang Y."/>
            <person name="Lubonja R."/>
            <person name="Lui A."/>
            <person name="MacDonald P."/>
            <person name="Magnisalis V."/>
            <person name="Maru K."/>
            <person name="Matthews C."/>
            <person name="McCusker W."/>
            <person name="McDonough S."/>
            <person name="Mehta T."/>
            <person name="Meldrim J."/>
            <person name="Meneus L."/>
            <person name="Mihai O."/>
            <person name="Mihalev A."/>
            <person name="Mihova T."/>
            <person name="Mittelman R."/>
            <person name="Mlenga V."/>
            <person name="Montmayeur A."/>
            <person name="Mulrain L."/>
            <person name="Navidi A."/>
            <person name="Naylor J."/>
            <person name="Negash T."/>
            <person name="Nguyen T."/>
            <person name="Nguyen N."/>
            <person name="Nicol R."/>
            <person name="Norbu C."/>
            <person name="Norbu N."/>
            <person name="Novod N."/>
            <person name="O'Neill B."/>
            <person name="Osman S."/>
            <person name="Markiewicz E."/>
            <person name="Oyono O.L."/>
            <person name="Patti C."/>
            <person name="Phunkhang P."/>
            <person name="Pierre F."/>
            <person name="Priest M."/>
            <person name="Raghuraman S."/>
            <person name="Rege F."/>
            <person name="Reyes R."/>
            <person name="Rise C."/>
            <person name="Rogov P."/>
            <person name="Ross K."/>
            <person name="Ryan E."/>
            <person name="Settipalli S."/>
            <person name="Shea T."/>
            <person name="Sherpa N."/>
            <person name="Shi L."/>
            <person name="Shih D."/>
            <person name="Sparrow T."/>
            <person name="Spaulding J."/>
            <person name="Stalker J."/>
            <person name="Stange-Thomann N."/>
            <person name="Stavropoulos S."/>
            <person name="Stone C."/>
            <person name="Strader C."/>
            <person name="Tesfaye S."/>
            <person name="Thomson T."/>
            <person name="Thoulutsang Y."/>
            <person name="Thoulutsang D."/>
            <person name="Topham K."/>
            <person name="Topping I."/>
            <person name="Tsamla T."/>
            <person name="Vassiliev H."/>
            <person name="Vo A."/>
            <person name="Wangchuk T."/>
            <person name="Wangdi T."/>
            <person name="Weiand M."/>
            <person name="Wilkinson J."/>
            <person name="Wilson A."/>
            <person name="Yadav S."/>
            <person name="Young G."/>
            <person name="Yu Q."/>
            <person name="Zembek L."/>
            <person name="Zhong D."/>
            <person name="Zimmer A."/>
            <person name="Zwirko Z."/>
            <person name="Jaffe D.B."/>
            <person name="Alvarez P."/>
            <person name="Brockman W."/>
            <person name="Butler J."/>
            <person name="Chin C."/>
            <person name="Gnerre S."/>
            <person name="Grabherr M."/>
            <person name="Kleber M."/>
            <person name="Mauceli E."/>
            <person name="MacCallum I."/>
        </authorList>
    </citation>
    <scope>NUCLEOTIDE SEQUENCE [LARGE SCALE GENOMIC DNA]</scope>
    <source>
        <strain evidence="9">Tucson 15287-2541.00</strain>
    </source>
</reference>
<dbReference type="InterPro" id="IPR032914">
    <property type="entry name" value="Vam6/VPS39/TRAP1"/>
</dbReference>
<dbReference type="PhylomeDB" id="B4JI39"/>
<dbReference type="GO" id="GO:0016020">
    <property type="term" value="C:membrane"/>
    <property type="evidence" value="ECO:0007669"/>
    <property type="project" value="TreeGrafter"/>
</dbReference>
<organism evidence="9">
    <name type="scientific">Drosophila grimshawi</name>
    <name type="common">Hawaiian fruit fly</name>
    <name type="synonym">Idiomyia grimshawi</name>
    <dbReference type="NCBI Taxonomy" id="7222"/>
    <lineage>
        <taxon>Eukaryota</taxon>
        <taxon>Metazoa</taxon>
        <taxon>Ecdysozoa</taxon>
        <taxon>Arthropoda</taxon>
        <taxon>Hexapoda</taxon>
        <taxon>Insecta</taxon>
        <taxon>Pterygota</taxon>
        <taxon>Neoptera</taxon>
        <taxon>Endopterygota</taxon>
        <taxon>Diptera</taxon>
        <taxon>Brachycera</taxon>
        <taxon>Muscomorpha</taxon>
        <taxon>Ephydroidea</taxon>
        <taxon>Drosophilidae</taxon>
        <taxon>Drosophila</taxon>
        <taxon>Hawaiian Drosophila</taxon>
    </lineage>
</organism>
<evidence type="ECO:0000256" key="3">
    <source>
        <dbReference type="ARBA" id="ARBA00023136"/>
    </source>
</evidence>